<dbReference type="EMBL" id="MN741005">
    <property type="protein sequence ID" value="QHU22324.1"/>
    <property type="molecule type" value="Genomic_DNA"/>
</dbReference>
<dbReference type="Pfam" id="PF00303">
    <property type="entry name" value="Thymidylat_synt"/>
    <property type="match status" value="1"/>
</dbReference>
<evidence type="ECO:0000259" key="5">
    <source>
        <dbReference type="Pfam" id="PF00303"/>
    </source>
</evidence>
<evidence type="ECO:0000256" key="2">
    <source>
        <dbReference type="ARBA" id="ARBA00022603"/>
    </source>
</evidence>
<sequence length="299" mass="34845">MLKNLIQLQKIHPEEQYLRLISELLEEGNIETGRNGNTYCNIGSAMYFSLEDNTIPILTTKKVAIKTCLKELLWFIKGDTNNENLKKQGVHIWDANASKEFLESRHLNYKEGELGPVYGHQWRFFNATYQGCEVDYSGQGIDQLQKVINNLMDPEQRYSRRHVISAWNPCQINDMALPPCHVLFQFHVTRKNKLSCTLYQRSGDVGLGVPFNILSYSALTCLIAKHCGLEPYEFIYYLGNSHIYEEHAESLREQIKRKPFDFPKLSIKTSRTNINDYELNDFVITDYKYHEKIKMKMNA</sequence>
<dbReference type="GO" id="GO:0032259">
    <property type="term" value="P:methylation"/>
    <property type="evidence" value="ECO:0007669"/>
    <property type="project" value="UniProtKB-KW"/>
</dbReference>
<dbReference type="GO" id="GO:0005829">
    <property type="term" value="C:cytosol"/>
    <property type="evidence" value="ECO:0007669"/>
    <property type="project" value="TreeGrafter"/>
</dbReference>
<protein>
    <recommendedName>
        <fullName evidence="1">thymidylate synthase</fullName>
        <ecNumber evidence="1">2.1.1.45</ecNumber>
    </recommendedName>
</protein>
<dbReference type="GO" id="GO:0006231">
    <property type="term" value="P:dTMP biosynthetic process"/>
    <property type="evidence" value="ECO:0007669"/>
    <property type="project" value="InterPro"/>
</dbReference>
<dbReference type="Gene3D" id="3.30.572.10">
    <property type="entry name" value="Thymidylate synthase/dCMP hydroxymethylase domain"/>
    <property type="match status" value="1"/>
</dbReference>
<evidence type="ECO:0000256" key="1">
    <source>
        <dbReference type="ARBA" id="ARBA00011947"/>
    </source>
</evidence>
<dbReference type="SUPFAM" id="SSF55831">
    <property type="entry name" value="Thymidylate synthase/dCMP hydroxymethylase"/>
    <property type="match status" value="1"/>
</dbReference>
<dbReference type="CDD" id="cd00351">
    <property type="entry name" value="TS_Pyrimidine_HMase"/>
    <property type="match status" value="1"/>
</dbReference>
<accession>A0A6C0L0M3</accession>
<dbReference type="InterPro" id="IPR023451">
    <property type="entry name" value="Thymidate_synth/dCMP_Mease_dom"/>
</dbReference>
<dbReference type="InterPro" id="IPR000398">
    <property type="entry name" value="Thymidylate_synthase"/>
</dbReference>
<keyword evidence="4" id="KW-0545">Nucleotide biosynthesis</keyword>
<dbReference type="GO" id="GO:0004799">
    <property type="term" value="F:thymidylate synthase activity"/>
    <property type="evidence" value="ECO:0007669"/>
    <property type="project" value="UniProtKB-EC"/>
</dbReference>
<dbReference type="AlphaFoldDB" id="A0A6C0L0M3"/>
<keyword evidence="2" id="KW-0489">Methyltransferase</keyword>
<dbReference type="PANTHER" id="PTHR11548">
    <property type="entry name" value="THYMIDYLATE SYNTHASE 1"/>
    <property type="match status" value="1"/>
</dbReference>
<organism evidence="6">
    <name type="scientific">viral metagenome</name>
    <dbReference type="NCBI Taxonomy" id="1070528"/>
    <lineage>
        <taxon>unclassified sequences</taxon>
        <taxon>metagenomes</taxon>
        <taxon>organismal metagenomes</taxon>
    </lineage>
</organism>
<dbReference type="FunFam" id="3.30.572.10:FF:000013">
    <property type="entry name" value="Thymidylate synthase"/>
    <property type="match status" value="1"/>
</dbReference>
<evidence type="ECO:0000313" key="6">
    <source>
        <dbReference type="EMBL" id="QHU22324.1"/>
    </source>
</evidence>
<dbReference type="PANTHER" id="PTHR11548:SF1">
    <property type="entry name" value="THYMIDYLATE SYNTHASE 1"/>
    <property type="match status" value="1"/>
</dbReference>
<dbReference type="NCBIfam" id="TIGR03284">
    <property type="entry name" value="thym_sym"/>
    <property type="match status" value="1"/>
</dbReference>
<proteinExistence type="inferred from homology"/>
<dbReference type="HAMAP" id="MF_00008">
    <property type="entry name" value="Thymidy_synth_bact"/>
    <property type="match status" value="1"/>
</dbReference>
<reference evidence="6" key="1">
    <citation type="journal article" date="2020" name="Nature">
        <title>Giant virus diversity and host interactions through global metagenomics.</title>
        <authorList>
            <person name="Schulz F."/>
            <person name="Roux S."/>
            <person name="Paez-Espino D."/>
            <person name="Jungbluth S."/>
            <person name="Walsh D.A."/>
            <person name="Denef V.J."/>
            <person name="McMahon K.D."/>
            <person name="Konstantinidis K.T."/>
            <person name="Eloe-Fadrosh E.A."/>
            <person name="Kyrpides N.C."/>
            <person name="Woyke T."/>
        </authorList>
    </citation>
    <scope>NUCLEOTIDE SEQUENCE</scope>
    <source>
        <strain evidence="6">GVMAG-S-ERX555907-102</strain>
    </source>
</reference>
<dbReference type="InterPro" id="IPR036926">
    <property type="entry name" value="Thymidate_synth/dCMP_Mease_sf"/>
</dbReference>
<dbReference type="InterPro" id="IPR045097">
    <property type="entry name" value="Thymidate_synth/dCMP_Mease"/>
</dbReference>
<name>A0A6C0L0M3_9ZZZZ</name>
<dbReference type="PRINTS" id="PR00108">
    <property type="entry name" value="THYMDSNTHASE"/>
</dbReference>
<feature type="domain" description="Thymidylate synthase/dCMP hydroxymethylase" evidence="5">
    <location>
        <begin position="15"/>
        <end position="298"/>
    </location>
</feature>
<dbReference type="EC" id="2.1.1.45" evidence="1"/>
<keyword evidence="3" id="KW-0808">Transferase</keyword>
<dbReference type="PROSITE" id="PS00091">
    <property type="entry name" value="THYMIDYLATE_SYNTHASE"/>
    <property type="match status" value="1"/>
</dbReference>
<evidence type="ECO:0000256" key="3">
    <source>
        <dbReference type="ARBA" id="ARBA00022679"/>
    </source>
</evidence>
<dbReference type="InterPro" id="IPR020940">
    <property type="entry name" value="Thymidylate_synthase_AS"/>
</dbReference>
<evidence type="ECO:0000256" key="4">
    <source>
        <dbReference type="ARBA" id="ARBA00022727"/>
    </source>
</evidence>